<evidence type="ECO:0000256" key="1">
    <source>
        <dbReference type="SAM" id="MobiDB-lite"/>
    </source>
</evidence>
<feature type="compositionally biased region" description="Polar residues" evidence="1">
    <location>
        <begin position="400"/>
        <end position="415"/>
    </location>
</feature>
<dbReference type="Proteomes" id="UP000053593">
    <property type="component" value="Unassembled WGS sequence"/>
</dbReference>
<evidence type="ECO:0000313" key="2">
    <source>
        <dbReference type="EMBL" id="KIK53409.1"/>
    </source>
</evidence>
<protein>
    <submittedName>
        <fullName evidence="2">Uncharacterized protein</fullName>
    </submittedName>
</protein>
<dbReference type="HOGENOM" id="CLU_685210_0_0_1"/>
<accession>A0A0D0BV02</accession>
<evidence type="ECO:0000313" key="3">
    <source>
        <dbReference type="Proteomes" id="UP000053593"/>
    </source>
</evidence>
<gene>
    <name evidence="2" type="ORF">GYMLUDRAFT_250366</name>
</gene>
<dbReference type="OrthoDB" id="3055018at2759"/>
<dbReference type="AlphaFoldDB" id="A0A0D0BV02"/>
<name>A0A0D0BV02_9AGAR</name>
<reference evidence="2 3" key="1">
    <citation type="submission" date="2014-04" db="EMBL/GenBank/DDBJ databases">
        <title>Evolutionary Origins and Diversification of the Mycorrhizal Mutualists.</title>
        <authorList>
            <consortium name="DOE Joint Genome Institute"/>
            <consortium name="Mycorrhizal Genomics Consortium"/>
            <person name="Kohler A."/>
            <person name="Kuo A."/>
            <person name="Nagy L.G."/>
            <person name="Floudas D."/>
            <person name="Copeland A."/>
            <person name="Barry K.W."/>
            <person name="Cichocki N."/>
            <person name="Veneault-Fourrey C."/>
            <person name="LaButti K."/>
            <person name="Lindquist E.A."/>
            <person name="Lipzen A."/>
            <person name="Lundell T."/>
            <person name="Morin E."/>
            <person name="Murat C."/>
            <person name="Riley R."/>
            <person name="Ohm R."/>
            <person name="Sun H."/>
            <person name="Tunlid A."/>
            <person name="Henrissat B."/>
            <person name="Grigoriev I.V."/>
            <person name="Hibbett D.S."/>
            <person name="Martin F."/>
        </authorList>
    </citation>
    <scope>NUCLEOTIDE SEQUENCE [LARGE SCALE GENOMIC DNA]</scope>
    <source>
        <strain evidence="2 3">FD-317 M1</strain>
    </source>
</reference>
<keyword evidence="3" id="KW-1185">Reference proteome</keyword>
<feature type="region of interest" description="Disordered" evidence="1">
    <location>
        <begin position="400"/>
        <end position="422"/>
    </location>
</feature>
<organism evidence="2 3">
    <name type="scientific">Collybiopsis luxurians FD-317 M1</name>
    <dbReference type="NCBI Taxonomy" id="944289"/>
    <lineage>
        <taxon>Eukaryota</taxon>
        <taxon>Fungi</taxon>
        <taxon>Dikarya</taxon>
        <taxon>Basidiomycota</taxon>
        <taxon>Agaricomycotina</taxon>
        <taxon>Agaricomycetes</taxon>
        <taxon>Agaricomycetidae</taxon>
        <taxon>Agaricales</taxon>
        <taxon>Marasmiineae</taxon>
        <taxon>Omphalotaceae</taxon>
        <taxon>Collybiopsis</taxon>
        <taxon>Collybiopsis luxurians</taxon>
    </lineage>
</organism>
<dbReference type="EMBL" id="KN834829">
    <property type="protein sequence ID" value="KIK53409.1"/>
    <property type="molecule type" value="Genomic_DNA"/>
</dbReference>
<proteinExistence type="predicted"/>
<sequence length="422" mass="46747">MLKTQPGKIDAKYYAARVLASVPGSKNLELCWFQGNIYENDEKPVSERLSLSIGDVWDAYNDIFIQEDLASIKWPIALYHDAHDVFGYTNTVITQALEEAQASIIEIVTNSTGEHQHPVLADFKDWIGKSHKKLANSFQYDYFTYDLLPADQSPSAETAVLLSNHLPTSSLDFNLGASDDAQIYYLAQNFNESELKAFGPLSPEHGYLQRHLSLPESALAASQGSQDTRIPPVYINLDNIHAFPSSKCIQSLEDVVLFESGAQAVTAHCADGSPYVWGPGQSSVFTLAGRDLITSSTPPSKALPVLLPEAPMKTKNMKMDINRDSTPTPSHTYSLHLIPSHTSQFHNAPSLVLGKHLLEKDSDDSWDSPDLVANLKHKRKRTNQQNDDFEDILETAGVAQSHQLENKHMNQTQGTLKMGKSK</sequence>